<keyword evidence="3 6" id="KW-0963">Cytoplasm</keyword>
<dbReference type="GO" id="GO:0005634">
    <property type="term" value="C:nucleus"/>
    <property type="evidence" value="ECO:0007669"/>
    <property type="project" value="UniProtKB-SubCell"/>
</dbReference>
<feature type="domain" description="ELP1 first N-terminal beta-propeller" evidence="8">
    <location>
        <begin position="157"/>
        <end position="241"/>
    </location>
</feature>
<comment type="pathway">
    <text evidence="1">tRNA modification; 5-methoxycarbonylmethyl-2-thiouridine-tRNA biosynthesis.</text>
</comment>
<dbReference type="InterPro" id="IPR056165">
    <property type="entry name" value="Beta-prop_ELP1_2nd"/>
</dbReference>
<dbReference type="InterPro" id="IPR011047">
    <property type="entry name" value="Quinoprotein_ADH-like_sf"/>
</dbReference>
<dbReference type="InterPro" id="IPR056164">
    <property type="entry name" value="Beta-prop_ELP1_1st"/>
</dbReference>
<feature type="domain" description="ELP1 alpha-solenoid" evidence="11">
    <location>
        <begin position="642"/>
        <end position="865"/>
    </location>
</feature>
<dbReference type="GO" id="GO:0005829">
    <property type="term" value="C:cytosol"/>
    <property type="evidence" value="ECO:0007669"/>
    <property type="project" value="TreeGrafter"/>
</dbReference>
<feature type="region of interest" description="Disordered" evidence="7">
    <location>
        <begin position="1100"/>
        <end position="1178"/>
    </location>
</feature>
<feature type="domain" description="ELP1 N-terminal second beta-propeller" evidence="9">
    <location>
        <begin position="276"/>
        <end position="618"/>
    </location>
</feature>
<feature type="domain" description="ELP1 three-helical bundle" evidence="12">
    <location>
        <begin position="1051"/>
        <end position="1227"/>
    </location>
</feature>
<dbReference type="Pfam" id="PF23797">
    <property type="entry name" value="Beta-prop_ELP1_2nd"/>
    <property type="match status" value="1"/>
</dbReference>
<comment type="subcellular location">
    <subcellularLocation>
        <location evidence="6">Cytoplasm</location>
    </subcellularLocation>
    <subcellularLocation>
        <location evidence="6">Nucleus</location>
    </subcellularLocation>
</comment>
<dbReference type="PIRSF" id="PIRSF017233">
    <property type="entry name" value="IKAP"/>
    <property type="match status" value="1"/>
</dbReference>
<evidence type="ECO:0000259" key="8">
    <source>
        <dbReference type="Pfam" id="PF04762"/>
    </source>
</evidence>
<dbReference type="EMBL" id="JALJOR010000011">
    <property type="protein sequence ID" value="KAK9808650.1"/>
    <property type="molecule type" value="Genomic_DNA"/>
</dbReference>
<gene>
    <name evidence="13" type="ORF">WJX72_001296</name>
</gene>
<reference evidence="13 14" key="1">
    <citation type="journal article" date="2024" name="Nat. Commun.">
        <title>Phylogenomics reveals the evolutionary origins of lichenization in chlorophyte algae.</title>
        <authorList>
            <person name="Puginier C."/>
            <person name="Libourel C."/>
            <person name="Otte J."/>
            <person name="Skaloud P."/>
            <person name="Haon M."/>
            <person name="Grisel S."/>
            <person name="Petersen M."/>
            <person name="Berrin J.G."/>
            <person name="Delaux P.M."/>
            <person name="Dal Grande F."/>
            <person name="Keller J."/>
        </authorList>
    </citation>
    <scope>NUCLEOTIDE SEQUENCE [LARGE SCALE GENOMIC DNA]</scope>
    <source>
        <strain evidence="13 14">SAG 2043</strain>
    </source>
</reference>
<dbReference type="GO" id="GO:0033588">
    <property type="term" value="C:elongator holoenzyme complex"/>
    <property type="evidence" value="ECO:0007669"/>
    <property type="project" value="InterPro"/>
</dbReference>
<dbReference type="GO" id="GO:0016491">
    <property type="term" value="F:oxidoreductase activity"/>
    <property type="evidence" value="ECO:0007669"/>
    <property type="project" value="UniProtKB-KW"/>
</dbReference>
<dbReference type="GO" id="GO:0000049">
    <property type="term" value="F:tRNA binding"/>
    <property type="evidence" value="ECO:0007669"/>
    <property type="project" value="TreeGrafter"/>
</dbReference>
<organism evidence="13 14">
    <name type="scientific">[Myrmecia] bisecta</name>
    <dbReference type="NCBI Taxonomy" id="41462"/>
    <lineage>
        <taxon>Eukaryota</taxon>
        <taxon>Viridiplantae</taxon>
        <taxon>Chlorophyta</taxon>
        <taxon>core chlorophytes</taxon>
        <taxon>Trebouxiophyceae</taxon>
        <taxon>Trebouxiales</taxon>
        <taxon>Trebouxiaceae</taxon>
        <taxon>Myrmecia</taxon>
    </lineage>
</organism>
<keyword evidence="4" id="KW-0819">tRNA processing</keyword>
<evidence type="ECO:0000256" key="5">
    <source>
        <dbReference type="ARBA" id="ARBA00023002"/>
    </source>
</evidence>
<comment type="function">
    <text evidence="6">Component of the elongator complex which is required for multiple tRNA modifications, including mcm5U (5-methoxycarbonylmethyl uridine), mcm5s2U (5-methoxycarbonylmethyl-2-thiouridine), and ncm5U (5-carbamoylmethyl uridine). The elongator complex catalyzes formation of carboxymethyluridine in the wobble base at position 34 in tRNAs.</text>
</comment>
<comment type="caution">
    <text evidence="13">The sequence shown here is derived from an EMBL/GenBank/DDBJ whole genome shotgun (WGS) entry which is preliminary data.</text>
</comment>
<evidence type="ECO:0000256" key="7">
    <source>
        <dbReference type="SAM" id="MobiDB-lite"/>
    </source>
</evidence>
<dbReference type="Proteomes" id="UP001489004">
    <property type="component" value="Unassembled WGS sequence"/>
</dbReference>
<evidence type="ECO:0000256" key="6">
    <source>
        <dbReference type="PIRNR" id="PIRNR017233"/>
    </source>
</evidence>
<feature type="domain" description="ELP1 TPR" evidence="10">
    <location>
        <begin position="881"/>
        <end position="1042"/>
    </location>
</feature>
<dbReference type="InterPro" id="IPR006849">
    <property type="entry name" value="Elp1"/>
</dbReference>
<feature type="region of interest" description="Disordered" evidence="7">
    <location>
        <begin position="789"/>
        <end position="820"/>
    </location>
</feature>
<evidence type="ECO:0000256" key="4">
    <source>
        <dbReference type="ARBA" id="ARBA00022694"/>
    </source>
</evidence>
<dbReference type="InterPro" id="IPR056166">
    <property type="entry name" value="TPR_ELP1"/>
</dbReference>
<dbReference type="GO" id="GO:0002926">
    <property type="term" value="P:tRNA wobble base 5-methoxycarbonylmethyl-2-thiouridinylation"/>
    <property type="evidence" value="ECO:0007669"/>
    <property type="project" value="TreeGrafter"/>
</dbReference>
<dbReference type="PANTHER" id="PTHR12747">
    <property type="entry name" value="ELONGATOR COMPLEX PROTEIN 1"/>
    <property type="match status" value="1"/>
</dbReference>
<feature type="compositionally biased region" description="Acidic residues" evidence="7">
    <location>
        <begin position="1101"/>
        <end position="1120"/>
    </location>
</feature>
<keyword evidence="5" id="KW-0560">Oxidoreductase</keyword>
<dbReference type="Pfam" id="PF23925">
    <property type="entry name" value="A-sol_ELP1"/>
    <property type="match status" value="1"/>
</dbReference>
<dbReference type="InterPro" id="IPR016160">
    <property type="entry name" value="Ald_DH_CS_CYS"/>
</dbReference>
<protein>
    <recommendedName>
        <fullName evidence="6">Elongator complex protein 1</fullName>
    </recommendedName>
</protein>
<evidence type="ECO:0000313" key="14">
    <source>
        <dbReference type="Proteomes" id="UP001489004"/>
    </source>
</evidence>
<dbReference type="Pfam" id="PF04762">
    <property type="entry name" value="Beta-prop_ELP1_1st"/>
    <property type="match status" value="2"/>
</dbReference>
<dbReference type="PROSITE" id="PS00070">
    <property type="entry name" value="ALDEHYDE_DEHYDR_CYS"/>
    <property type="match status" value="1"/>
</dbReference>
<keyword evidence="14" id="KW-1185">Reference proteome</keyword>
<sequence>MRNLVTLLDRAVCLPPDVLADKQHLRHLCLDSESGNLFVATAEGQLSCLSAFGHQTVWSTSWLDSLATEPVAGPVCKPVRQLTGFAHVVELDALCYSVSTGELVLLHLSTLQFEEVGAVDGGIVASSWSPDGEVLVLVTGLAQLVVMNKTWELREGKLSIVLYERNGLRHGSFDIPEADEVIDMQWSHDSELLAVAVRVPSTADGRPSVVHVQIWHRSNWHWYLKLEWRYAHSGRMVLRWDEVAAMQIHLCTDDGQYRVVGLARDVCISLRGTAAVVDGTRVLLTPLGQGLVPPPMCATAVSFAAPVQAVALRDMGQFEVVAAVTSAGAVAVASSLEADLWEDTLEASLEAQARAAYDMAGQVCLCARPALLDACLPPHQAIRALVWVGPTSLIAVFAAPPGCQQGPDQVVELMLSGDLQGDAGPLTVNIGRTLALPSPLLRAIPAPASGALLQLEDGCLLAYEPGELLLPFGPAADFLEPCPWLVATPEQALLGPTTPPAVGLTKKGQLFWGGQLLADDCTSVVTRTSGPGGAHLLYITRTHRMHIVPFTRLPTHQHPAWQAAGASAHASPLAPSAGRGRGKHDNLHTAMHAAMRPAGANGSKDVNIRAVEQGSRLVAAPPDLMLVVMQMPRGNLEAVYPRALVLAAIAERLEVHDFAAAYQLAARHRVDLNVLVDYKWPEFLAHAPEFVHALRSDQDITDLLAALQPGSTTGLRGLYFNAMPSQSSVQGDLDDQGPQNKVGQVAHALQAAMQAMDSAAFLKPMLTSHAVLGDLEGALALIKRVKETQLEGRSQPPSAGREQAVEEGEAGRTGRVRPPTAEDGLKHLLLTVDVERLYRCALGMYEVELAYMVVAHSQRDPGEYLLELQRFAGLRPPALAKHAIDMHLQRYERALPHLLAAGPHHFEQALQLARDKGLLRELLHLVDSDPAKRRVVLGVQAEVLAECSRHEDAALAYLAAGRHDQALEQYRAAGQWRMVFSLAGRLGWEEVALRHKASEMVEGLAGMGRLADAAAVALDYLADVEAGVSLLTQAREWREALRVAYRAMRGDLVETVVAPAGAEAAASQLTQLREDVSRVDKYLARLKDVQQKRISLQAALDAEDEEGQETEVADVPDDVSETSSVVSGMSAYTSATHSATSTTTSSARPPSTLGGRKPQKKVRKKDKGTRIRQGSPEEEQALAAHLQALQPTTRSGTQVGQLTELLVVLGHEQDARILQQQLSELINRQRAAAAYVTENPPPAIHQHQQALTKFKQTDANPDEGSQWKWDILRPSKQAST</sequence>
<evidence type="ECO:0000259" key="11">
    <source>
        <dbReference type="Pfam" id="PF23925"/>
    </source>
</evidence>
<evidence type="ECO:0000256" key="1">
    <source>
        <dbReference type="ARBA" id="ARBA00005043"/>
    </source>
</evidence>
<dbReference type="Pfam" id="PF23878">
    <property type="entry name" value="TPR_ELP1"/>
    <property type="match status" value="1"/>
</dbReference>
<dbReference type="InterPro" id="IPR056169">
    <property type="entry name" value="HB_ELP1"/>
</dbReference>
<evidence type="ECO:0000256" key="3">
    <source>
        <dbReference type="ARBA" id="ARBA00022490"/>
    </source>
</evidence>
<comment type="similarity">
    <text evidence="2 6">Belongs to the ELP1/IKA1 family.</text>
</comment>
<evidence type="ECO:0000259" key="12">
    <source>
        <dbReference type="Pfam" id="PF23936"/>
    </source>
</evidence>
<dbReference type="SUPFAM" id="SSF50998">
    <property type="entry name" value="Quinoprotein alcohol dehydrogenase-like"/>
    <property type="match status" value="1"/>
</dbReference>
<feature type="compositionally biased region" description="Basic residues" evidence="7">
    <location>
        <begin position="1157"/>
        <end position="1167"/>
    </location>
</feature>
<evidence type="ECO:0000259" key="10">
    <source>
        <dbReference type="Pfam" id="PF23878"/>
    </source>
</evidence>
<evidence type="ECO:0000313" key="13">
    <source>
        <dbReference type="EMBL" id="KAK9808650.1"/>
    </source>
</evidence>
<dbReference type="Pfam" id="PF23936">
    <property type="entry name" value="HB_ELP1"/>
    <property type="match status" value="1"/>
</dbReference>
<proteinExistence type="inferred from homology"/>
<dbReference type="InterPro" id="IPR056167">
    <property type="entry name" value="A-sol_ELP1"/>
</dbReference>
<dbReference type="AlphaFoldDB" id="A0AAW1PFN9"/>
<feature type="compositionally biased region" description="Low complexity" evidence="7">
    <location>
        <begin position="1130"/>
        <end position="1152"/>
    </location>
</feature>
<feature type="domain" description="ELP1 first N-terminal beta-propeller" evidence="8">
    <location>
        <begin position="1"/>
        <end position="153"/>
    </location>
</feature>
<feature type="region of interest" description="Disordered" evidence="7">
    <location>
        <begin position="1256"/>
        <end position="1280"/>
    </location>
</feature>
<accession>A0AAW1PFN9</accession>
<evidence type="ECO:0000256" key="2">
    <source>
        <dbReference type="ARBA" id="ARBA00006086"/>
    </source>
</evidence>
<keyword evidence="6" id="KW-0539">Nucleus</keyword>
<name>A0AAW1PFN9_9CHLO</name>
<dbReference type="PANTHER" id="PTHR12747:SF0">
    <property type="entry name" value="ELONGATOR COMPLEX PROTEIN 1"/>
    <property type="match status" value="1"/>
</dbReference>
<evidence type="ECO:0000259" key="9">
    <source>
        <dbReference type="Pfam" id="PF23797"/>
    </source>
</evidence>